<keyword evidence="7 10" id="KW-0862">Zinc</keyword>
<dbReference type="Pfam" id="PF00194">
    <property type="entry name" value="Carb_anhydrase"/>
    <property type="match status" value="1"/>
</dbReference>
<dbReference type="PROSITE" id="PS51144">
    <property type="entry name" value="ALPHA_CA_2"/>
    <property type="match status" value="1"/>
</dbReference>
<keyword evidence="6 10" id="KW-0479">Metal-binding</keyword>
<proteinExistence type="inferred from homology"/>
<organism evidence="13 14">
    <name type="scientific">Enterococcus dongliensis</name>
    <dbReference type="NCBI Taxonomy" id="2559925"/>
    <lineage>
        <taxon>Bacteria</taxon>
        <taxon>Bacillati</taxon>
        <taxon>Bacillota</taxon>
        <taxon>Bacilli</taxon>
        <taxon>Lactobacillales</taxon>
        <taxon>Enterococcaceae</taxon>
        <taxon>Enterococcus</taxon>
    </lineage>
</organism>
<reference evidence="13 15" key="1">
    <citation type="submission" date="2023-03" db="EMBL/GenBank/DDBJ databases">
        <authorList>
            <person name="Shen W."/>
            <person name="Cai J."/>
        </authorList>
    </citation>
    <scope>NUCLEOTIDE SEQUENCE</scope>
    <source>
        <strain evidence="13">P55-2</strain>
        <strain evidence="12 15">P72-2</strain>
    </source>
</reference>
<dbReference type="Proteomes" id="UP001256547">
    <property type="component" value="Unassembled WGS sequence"/>
</dbReference>
<evidence type="ECO:0000313" key="13">
    <source>
        <dbReference type="EMBL" id="MDT2637759.1"/>
    </source>
</evidence>
<evidence type="ECO:0000313" key="12">
    <source>
        <dbReference type="EMBL" id="MDT2596891.1"/>
    </source>
</evidence>
<evidence type="ECO:0000256" key="7">
    <source>
        <dbReference type="ARBA" id="ARBA00022833"/>
    </source>
</evidence>
<evidence type="ECO:0000256" key="3">
    <source>
        <dbReference type="ARBA" id="ARBA00010718"/>
    </source>
</evidence>
<keyword evidence="8 10" id="KW-0456">Lyase</keyword>
<evidence type="ECO:0000256" key="5">
    <source>
        <dbReference type="ARBA" id="ARBA00014628"/>
    </source>
</evidence>
<dbReference type="InterPro" id="IPR036398">
    <property type="entry name" value="CA_dom_sf"/>
</dbReference>
<dbReference type="InterPro" id="IPR018338">
    <property type="entry name" value="Carbonic_anhydrase_a-class_CS"/>
</dbReference>
<dbReference type="InterPro" id="IPR023561">
    <property type="entry name" value="Carbonic_anhydrase_a-class"/>
</dbReference>
<dbReference type="PROSITE" id="PS00162">
    <property type="entry name" value="ALPHA_CA_1"/>
    <property type="match status" value="1"/>
</dbReference>
<evidence type="ECO:0000256" key="8">
    <source>
        <dbReference type="ARBA" id="ARBA00023239"/>
    </source>
</evidence>
<dbReference type="PANTHER" id="PTHR18952:SF265">
    <property type="entry name" value="CARBONIC ANHYDRASE"/>
    <property type="match status" value="1"/>
</dbReference>
<dbReference type="EC" id="4.2.1.1" evidence="4 10"/>
<keyword evidence="15" id="KW-1185">Reference proteome</keyword>
<comment type="catalytic activity">
    <reaction evidence="9 10">
        <text>hydrogencarbonate + H(+) = CO2 + H2O</text>
        <dbReference type="Rhea" id="RHEA:10748"/>
        <dbReference type="ChEBI" id="CHEBI:15377"/>
        <dbReference type="ChEBI" id="CHEBI:15378"/>
        <dbReference type="ChEBI" id="CHEBI:16526"/>
        <dbReference type="ChEBI" id="CHEBI:17544"/>
        <dbReference type="EC" id="4.2.1.1"/>
    </reaction>
</comment>
<dbReference type="EMBL" id="JARPYT010000013">
    <property type="protein sequence ID" value="MDT2637759.1"/>
    <property type="molecule type" value="Genomic_DNA"/>
</dbReference>
<dbReference type="Proteomes" id="UP001245561">
    <property type="component" value="Unassembled WGS sequence"/>
</dbReference>
<dbReference type="PANTHER" id="PTHR18952">
    <property type="entry name" value="CARBONIC ANHYDRASE"/>
    <property type="match status" value="1"/>
</dbReference>
<evidence type="ECO:0000256" key="2">
    <source>
        <dbReference type="ARBA" id="ARBA00002904"/>
    </source>
</evidence>
<dbReference type="InterPro" id="IPR041891">
    <property type="entry name" value="Alpha_CA_prokaryot-like"/>
</dbReference>
<protein>
    <recommendedName>
        <fullName evidence="5 10">Carbonic anhydrase</fullName>
        <ecNumber evidence="4 10">4.2.1.1</ecNumber>
    </recommendedName>
</protein>
<gene>
    <name evidence="13" type="ORF">P7D36_09670</name>
    <name evidence="12" type="ORF">P7D39_07735</name>
</gene>
<sequence>MRAEFLIDYCHQGDWQPQCGQQQSPIDIQTTRIEPTDALAKVQVNFAKTTATFLNNGQNLQLLGSGQALFNQRLFQFVQVHFHADSEHRIDGQTFPLEGHFLFQTSNGQQAVMGIFYRAGKHNPDFDHILNQYDHQQGEGEFSVTHLIPENKSYYHYIGSLTTPPLTEGVEWYLMHTVLEVSTEQIQRFIAIHGRNNRGCQALNNRKILSFKE</sequence>
<comment type="function">
    <text evidence="2 10">Reversible hydration of carbon dioxide.</text>
</comment>
<dbReference type="CDD" id="cd03124">
    <property type="entry name" value="alpha_CA_prokaryotic_like"/>
    <property type="match status" value="1"/>
</dbReference>
<name>A0AAP5NJX3_9ENTE</name>
<evidence type="ECO:0000256" key="4">
    <source>
        <dbReference type="ARBA" id="ARBA00012925"/>
    </source>
</evidence>
<dbReference type="RefSeq" id="WP_137604122.1">
    <property type="nucleotide sequence ID" value="NZ_JARPYR010000013.1"/>
</dbReference>
<evidence type="ECO:0000256" key="6">
    <source>
        <dbReference type="ARBA" id="ARBA00022723"/>
    </source>
</evidence>
<dbReference type="EMBL" id="JARPYR010000013">
    <property type="protein sequence ID" value="MDT2596891.1"/>
    <property type="molecule type" value="Genomic_DNA"/>
</dbReference>
<evidence type="ECO:0000256" key="9">
    <source>
        <dbReference type="ARBA" id="ARBA00048348"/>
    </source>
</evidence>
<evidence type="ECO:0000259" key="11">
    <source>
        <dbReference type="PROSITE" id="PS51144"/>
    </source>
</evidence>
<evidence type="ECO:0000256" key="10">
    <source>
        <dbReference type="RuleBase" id="RU367011"/>
    </source>
</evidence>
<comment type="similarity">
    <text evidence="3 10">Belongs to the alpha-carbonic anhydrase family.</text>
</comment>
<dbReference type="SMART" id="SM01057">
    <property type="entry name" value="Carb_anhydrase"/>
    <property type="match status" value="1"/>
</dbReference>
<comment type="caution">
    <text evidence="13">The sequence shown here is derived from an EMBL/GenBank/DDBJ whole genome shotgun (WGS) entry which is preliminary data.</text>
</comment>
<evidence type="ECO:0000313" key="14">
    <source>
        <dbReference type="Proteomes" id="UP001245561"/>
    </source>
</evidence>
<comment type="cofactor">
    <cofactor evidence="1 10">
        <name>Zn(2+)</name>
        <dbReference type="ChEBI" id="CHEBI:29105"/>
    </cofactor>
</comment>
<dbReference type="GO" id="GO:0008270">
    <property type="term" value="F:zinc ion binding"/>
    <property type="evidence" value="ECO:0007669"/>
    <property type="project" value="UniProtKB-UniRule"/>
</dbReference>
<dbReference type="Gene3D" id="3.10.200.10">
    <property type="entry name" value="Alpha carbonic anhydrase"/>
    <property type="match status" value="1"/>
</dbReference>
<feature type="domain" description="Alpha-carbonic anhydrase" evidence="11">
    <location>
        <begin position="7"/>
        <end position="213"/>
    </location>
</feature>
<accession>A0AAP5NJX3</accession>
<evidence type="ECO:0000256" key="1">
    <source>
        <dbReference type="ARBA" id="ARBA00001947"/>
    </source>
</evidence>
<dbReference type="GeneID" id="86910436"/>
<dbReference type="InterPro" id="IPR001148">
    <property type="entry name" value="CA_dom"/>
</dbReference>
<dbReference type="AlphaFoldDB" id="A0AAP5NJX3"/>
<dbReference type="SUPFAM" id="SSF51069">
    <property type="entry name" value="Carbonic anhydrase"/>
    <property type="match status" value="1"/>
</dbReference>
<dbReference type="GO" id="GO:0004089">
    <property type="term" value="F:carbonate dehydratase activity"/>
    <property type="evidence" value="ECO:0007669"/>
    <property type="project" value="UniProtKB-UniRule"/>
</dbReference>
<evidence type="ECO:0000313" key="15">
    <source>
        <dbReference type="Proteomes" id="UP001256547"/>
    </source>
</evidence>